<dbReference type="EMBL" id="BAABHQ010000010">
    <property type="protein sequence ID" value="GAA4882522.1"/>
    <property type="molecule type" value="Genomic_DNA"/>
</dbReference>
<dbReference type="InterPro" id="IPR016461">
    <property type="entry name" value="COMT-like"/>
</dbReference>
<keyword evidence="3" id="KW-0949">S-adenosyl-L-methionine</keyword>
<keyword evidence="7" id="KW-1185">Reference proteome</keyword>
<sequence length="346" mass="37455">MSSETQDRVQAEGVSPARILEVGLGFWASKTLLSAVEMEVFTLLAGRRLGFEELRDRVGVHPRSARDFFDALVALDFLERRDGLYSNAPATDLFLDKAKPSYVGGLLEMANARLFRFWADLTAALRTGEVQNEAKGGDTSFFAELYADPKWLGQFATAMTGASHAVNVHLATHFPWLGYSTVADIGAAQGDTVVQIVAANPGLTGYAFDLPPLAPIVENHAARCGVANCVHFVPGDFFVDDLPSADVIVMGHILHDWDLETKRMLLAKAHAALPEGGALIVYEAMIDDDRSSNAFGLLMSLNMLIETPGGFDYTPTDCAGWMRGAGFRDTRAEPLTGPDTMVVAIK</sequence>
<gene>
    <name evidence="6" type="ORF">GCM10023203_37760</name>
</gene>
<name>A0ABP9EW54_9PSEU</name>
<evidence type="ECO:0000256" key="1">
    <source>
        <dbReference type="ARBA" id="ARBA00022603"/>
    </source>
</evidence>
<dbReference type="GO" id="GO:0008168">
    <property type="term" value="F:methyltransferase activity"/>
    <property type="evidence" value="ECO:0007669"/>
    <property type="project" value="UniProtKB-KW"/>
</dbReference>
<comment type="caution">
    <text evidence="6">The sequence shown here is derived from an EMBL/GenBank/DDBJ whole genome shotgun (WGS) entry which is preliminary data.</text>
</comment>
<dbReference type="PROSITE" id="PS51683">
    <property type="entry name" value="SAM_OMT_II"/>
    <property type="match status" value="1"/>
</dbReference>
<proteinExistence type="predicted"/>
<keyword evidence="1 6" id="KW-0489">Methyltransferase</keyword>
<evidence type="ECO:0000256" key="3">
    <source>
        <dbReference type="ARBA" id="ARBA00022691"/>
    </source>
</evidence>
<dbReference type="SUPFAM" id="SSF53335">
    <property type="entry name" value="S-adenosyl-L-methionine-dependent methyltransferases"/>
    <property type="match status" value="1"/>
</dbReference>
<protein>
    <submittedName>
        <fullName evidence="6">Methyltransferase</fullName>
    </submittedName>
</protein>
<dbReference type="InterPro" id="IPR029063">
    <property type="entry name" value="SAM-dependent_MTases_sf"/>
</dbReference>
<dbReference type="Gene3D" id="1.10.10.10">
    <property type="entry name" value="Winged helix-like DNA-binding domain superfamily/Winged helix DNA-binding domain"/>
    <property type="match status" value="1"/>
</dbReference>
<evidence type="ECO:0000313" key="6">
    <source>
        <dbReference type="EMBL" id="GAA4882522.1"/>
    </source>
</evidence>
<organism evidence="6 7">
    <name type="scientific">Actinomycetospora straminea</name>
    <dbReference type="NCBI Taxonomy" id="663607"/>
    <lineage>
        <taxon>Bacteria</taxon>
        <taxon>Bacillati</taxon>
        <taxon>Actinomycetota</taxon>
        <taxon>Actinomycetes</taxon>
        <taxon>Pseudonocardiales</taxon>
        <taxon>Pseudonocardiaceae</taxon>
        <taxon>Actinomycetospora</taxon>
    </lineage>
</organism>
<dbReference type="GO" id="GO:0032259">
    <property type="term" value="P:methylation"/>
    <property type="evidence" value="ECO:0007669"/>
    <property type="project" value="UniProtKB-KW"/>
</dbReference>
<dbReference type="PANTHER" id="PTHR11746">
    <property type="entry name" value="O-METHYLTRANSFERASE"/>
    <property type="match status" value="1"/>
</dbReference>
<dbReference type="InterPro" id="IPR012967">
    <property type="entry name" value="COMT_dimerisation"/>
</dbReference>
<evidence type="ECO:0000256" key="2">
    <source>
        <dbReference type="ARBA" id="ARBA00022679"/>
    </source>
</evidence>
<evidence type="ECO:0000313" key="7">
    <source>
        <dbReference type="Proteomes" id="UP001500457"/>
    </source>
</evidence>
<dbReference type="Pfam" id="PF08100">
    <property type="entry name" value="Dimerisation"/>
    <property type="match status" value="1"/>
</dbReference>
<feature type="domain" description="O-methyltransferase C-terminal" evidence="4">
    <location>
        <begin position="118"/>
        <end position="328"/>
    </location>
</feature>
<dbReference type="Proteomes" id="UP001500457">
    <property type="component" value="Unassembled WGS sequence"/>
</dbReference>
<feature type="domain" description="O-methyltransferase dimerisation" evidence="5">
    <location>
        <begin position="24"/>
        <end position="96"/>
    </location>
</feature>
<dbReference type="InterPro" id="IPR036388">
    <property type="entry name" value="WH-like_DNA-bd_sf"/>
</dbReference>
<dbReference type="Pfam" id="PF00891">
    <property type="entry name" value="Methyltransf_2"/>
    <property type="match status" value="1"/>
</dbReference>
<accession>A0ABP9EW54</accession>
<dbReference type="PIRSF" id="PIRSF005739">
    <property type="entry name" value="O-mtase"/>
    <property type="match status" value="1"/>
</dbReference>
<dbReference type="InterPro" id="IPR036390">
    <property type="entry name" value="WH_DNA-bd_sf"/>
</dbReference>
<dbReference type="RefSeq" id="WP_274233520.1">
    <property type="nucleotide sequence ID" value="NZ_BAABHQ010000010.1"/>
</dbReference>
<keyword evidence="2" id="KW-0808">Transferase</keyword>
<evidence type="ECO:0000259" key="5">
    <source>
        <dbReference type="Pfam" id="PF08100"/>
    </source>
</evidence>
<dbReference type="InterPro" id="IPR001077">
    <property type="entry name" value="COMT_C"/>
</dbReference>
<dbReference type="Gene3D" id="3.40.50.150">
    <property type="entry name" value="Vaccinia Virus protein VP39"/>
    <property type="match status" value="1"/>
</dbReference>
<evidence type="ECO:0000259" key="4">
    <source>
        <dbReference type="Pfam" id="PF00891"/>
    </source>
</evidence>
<reference evidence="7" key="1">
    <citation type="journal article" date="2019" name="Int. J. Syst. Evol. Microbiol.">
        <title>The Global Catalogue of Microorganisms (GCM) 10K type strain sequencing project: providing services to taxonomists for standard genome sequencing and annotation.</title>
        <authorList>
            <consortium name="The Broad Institute Genomics Platform"/>
            <consortium name="The Broad Institute Genome Sequencing Center for Infectious Disease"/>
            <person name="Wu L."/>
            <person name="Ma J."/>
        </authorList>
    </citation>
    <scope>NUCLEOTIDE SEQUENCE [LARGE SCALE GENOMIC DNA]</scope>
    <source>
        <strain evidence="7">JCM 17983</strain>
    </source>
</reference>
<dbReference type="SUPFAM" id="SSF46785">
    <property type="entry name" value="Winged helix' DNA-binding domain"/>
    <property type="match status" value="1"/>
</dbReference>